<dbReference type="InterPro" id="IPR026341">
    <property type="entry name" value="T9SS_type_B"/>
</dbReference>
<dbReference type="OrthoDB" id="1489185at2"/>
<dbReference type="STRING" id="991.IW20_19200"/>
<dbReference type="Proteomes" id="UP000028712">
    <property type="component" value="Unassembled WGS sequence"/>
</dbReference>
<dbReference type="NCBIfam" id="TIGR04131">
    <property type="entry name" value="Bac_Flav_CTERM"/>
    <property type="match status" value="1"/>
</dbReference>
<sequence length="422" mass="47588">MKNIFPFIKKVTTLIVVVCYPDFNLQAQLLNPDQIKVTSGTLVSVHFDFKNAATGEFINDGQVHIFNHWTNDGKVSFTPSQQGTTYFTGQEEQIIDGEIPSTDVYSRFKNVTFNNSYASTPFLLATDISVSGNSNFQKGIIDADSYNGKVIFESNATHTNTNNNSFVDGRVTKIGTAAFEYPVGDANYYRPSIHGSSGDNSDTYTSHYFLQNSDTNYPHSSKQDNIQLIDNKEYWEISRDKGLTDIVLTLTLNPDTTPSYIYQEMASTEIQIVRWDNVTKKWISEGGATDDAQTMVTAKVTDYGIFTLARVTKTPGEKEEEDLIVYNALSPNGDDKNDFFLIKGIDKYPDNSVEIYNRWGVLVYETKGYNESDRVFRGFSDGRVTINRGAGLPTGTYFYILKYNTKTKFKEKSGYLYINQDN</sequence>
<proteinExistence type="predicted"/>
<dbReference type="AlphaFoldDB" id="A0A086A412"/>
<protein>
    <submittedName>
        <fullName evidence="2">T9SS C-terminal target domain-containing protein</fullName>
    </submittedName>
</protein>
<name>A0A086A412_FLAHY</name>
<keyword evidence="4" id="KW-1185">Reference proteome</keyword>
<reference evidence="2 4" key="2">
    <citation type="submission" date="2016-11" db="EMBL/GenBank/DDBJ databases">
        <title>Whole genomes of Flavobacteriaceae.</title>
        <authorList>
            <person name="Stine C."/>
            <person name="Li C."/>
            <person name="Tadesse D."/>
        </authorList>
    </citation>
    <scope>NUCLEOTIDE SEQUENCE [LARGE SCALE GENOMIC DNA]</scope>
    <source>
        <strain evidence="2 4">ATCC 29551</strain>
    </source>
</reference>
<gene>
    <name evidence="2" type="ORF">B0A62_07655</name>
    <name evidence="1" type="ORF">IW20_19200</name>
</gene>
<comment type="caution">
    <text evidence="1">The sequence shown here is derived from an EMBL/GenBank/DDBJ whole genome shotgun (WGS) entry which is preliminary data.</text>
</comment>
<evidence type="ECO:0000313" key="1">
    <source>
        <dbReference type="EMBL" id="KFF11426.1"/>
    </source>
</evidence>
<dbReference type="Pfam" id="PF13585">
    <property type="entry name" value="CHU_C"/>
    <property type="match status" value="1"/>
</dbReference>
<evidence type="ECO:0000313" key="3">
    <source>
        <dbReference type="Proteomes" id="UP000028712"/>
    </source>
</evidence>
<dbReference type="eggNOG" id="COG4935">
    <property type="taxonomic scope" value="Bacteria"/>
</dbReference>
<evidence type="ECO:0000313" key="2">
    <source>
        <dbReference type="EMBL" id="OXA95848.1"/>
    </source>
</evidence>
<organism evidence="1 3">
    <name type="scientific">Flavobacterium hydatis</name>
    <name type="common">Cytophaga aquatilis</name>
    <dbReference type="NCBI Taxonomy" id="991"/>
    <lineage>
        <taxon>Bacteria</taxon>
        <taxon>Pseudomonadati</taxon>
        <taxon>Bacteroidota</taxon>
        <taxon>Flavobacteriia</taxon>
        <taxon>Flavobacteriales</taxon>
        <taxon>Flavobacteriaceae</taxon>
        <taxon>Flavobacterium</taxon>
    </lineage>
</organism>
<reference evidence="1 3" key="1">
    <citation type="submission" date="2014-07" db="EMBL/GenBank/DDBJ databases">
        <title>Genome of Flavobacterium hydatis DSM 2063.</title>
        <authorList>
            <person name="Pipes S.E."/>
            <person name="Stropko S.J."/>
            <person name="Newman J.D."/>
        </authorList>
    </citation>
    <scope>NUCLEOTIDE SEQUENCE [LARGE SCALE GENOMIC DNA]</scope>
    <source>
        <strain evidence="1 3">DSM 2063</strain>
    </source>
</reference>
<dbReference type="EMBL" id="MUGY01000005">
    <property type="protein sequence ID" value="OXA95848.1"/>
    <property type="molecule type" value="Genomic_DNA"/>
</dbReference>
<evidence type="ECO:0000313" key="4">
    <source>
        <dbReference type="Proteomes" id="UP000198424"/>
    </source>
</evidence>
<dbReference type="Proteomes" id="UP000198424">
    <property type="component" value="Unassembled WGS sequence"/>
</dbReference>
<dbReference type="RefSeq" id="WP_035625936.1">
    <property type="nucleotide sequence ID" value="NZ_JBEWQG010000013.1"/>
</dbReference>
<accession>A0A086A412</accession>
<dbReference type="eggNOG" id="COG2304">
    <property type="taxonomic scope" value="Bacteria"/>
</dbReference>
<dbReference type="EMBL" id="JPRM01000035">
    <property type="protein sequence ID" value="KFF11426.1"/>
    <property type="molecule type" value="Genomic_DNA"/>
</dbReference>